<accession>A0A845AIY9</accession>
<evidence type="ECO:0000313" key="3">
    <source>
        <dbReference type="Proteomes" id="UP000439780"/>
    </source>
</evidence>
<dbReference type="AlphaFoldDB" id="A0A845AIY9"/>
<sequence length="425" mass="46803">MSDRDNVLQPTRPVLKGRSIYYGFLVYFPMRALGAWAAIALQALLVAGLLIFCSSVALRGLPAERRFWPYIGLAVLVFLSPLPFYVSMLMPDIYSGMLILSLATLIVFWARLSRRERVLLALACGIMASFHTTILLLTIVIGLLGGLLWLLGRISWQAAMMPIPIVLIAVLGNLAFNVSVERALRTQPMSPPFLSARLTEDGPGLAYLRETCPTKPNSWELCQHLANLPQPSDYFLWSDREGQGVFQVATAAQQKRMAREDKRFALAVLKYEPGTVIGTSVQGAIKMLVGFDLANFNYPGSRVDGLAIRYPASIAADIATTRAARNTMPTSFSVVATIVTSLGALLVVMWYLSRAAIRRDFSKDDIAIYCALVLVAILANDAICGALSTAHARYQMRLIWLLPFVGAVVLTMRKVESAKRTRATR</sequence>
<feature type="transmembrane region" description="Helical" evidence="1">
    <location>
        <begin position="67"/>
        <end position="87"/>
    </location>
</feature>
<protein>
    <submittedName>
        <fullName evidence="2">Uncharacterized protein</fullName>
    </submittedName>
</protein>
<dbReference type="OrthoDB" id="7238679at2"/>
<evidence type="ECO:0000256" key="1">
    <source>
        <dbReference type="SAM" id="Phobius"/>
    </source>
</evidence>
<feature type="transmembrane region" description="Helical" evidence="1">
    <location>
        <begin position="33"/>
        <end position="58"/>
    </location>
</feature>
<keyword evidence="1" id="KW-1133">Transmembrane helix</keyword>
<organism evidence="2 3">
    <name type="scientific">Qipengyuania algicida</name>
    <dbReference type="NCBI Taxonomy" id="1836209"/>
    <lineage>
        <taxon>Bacteria</taxon>
        <taxon>Pseudomonadati</taxon>
        <taxon>Pseudomonadota</taxon>
        <taxon>Alphaproteobacteria</taxon>
        <taxon>Sphingomonadales</taxon>
        <taxon>Erythrobacteraceae</taxon>
        <taxon>Qipengyuania</taxon>
    </lineage>
</organism>
<dbReference type="Proteomes" id="UP000439780">
    <property type="component" value="Unassembled WGS sequence"/>
</dbReference>
<name>A0A845AIY9_9SPHN</name>
<dbReference type="EMBL" id="WTYA01000008">
    <property type="protein sequence ID" value="MXP29387.1"/>
    <property type="molecule type" value="Genomic_DNA"/>
</dbReference>
<keyword evidence="3" id="KW-1185">Reference proteome</keyword>
<reference evidence="2 3" key="1">
    <citation type="submission" date="2019-12" db="EMBL/GenBank/DDBJ databases">
        <title>Genomic-based taxomic classification of the family Erythrobacteraceae.</title>
        <authorList>
            <person name="Xu L."/>
        </authorList>
    </citation>
    <scope>NUCLEOTIDE SEQUENCE [LARGE SCALE GENOMIC DNA]</scope>
    <source>
        <strain evidence="2 3">KEMB 9005-328</strain>
    </source>
</reference>
<comment type="caution">
    <text evidence="2">The sequence shown here is derived from an EMBL/GenBank/DDBJ whole genome shotgun (WGS) entry which is preliminary data.</text>
</comment>
<feature type="transmembrane region" description="Helical" evidence="1">
    <location>
        <begin position="366"/>
        <end position="388"/>
    </location>
</feature>
<feature type="transmembrane region" description="Helical" evidence="1">
    <location>
        <begin position="158"/>
        <end position="180"/>
    </location>
</feature>
<feature type="transmembrane region" description="Helical" evidence="1">
    <location>
        <begin position="93"/>
        <end position="112"/>
    </location>
</feature>
<keyword evidence="1" id="KW-0812">Transmembrane</keyword>
<proteinExistence type="predicted"/>
<gene>
    <name evidence="2" type="ORF">GRI58_11190</name>
</gene>
<feature type="transmembrane region" description="Helical" evidence="1">
    <location>
        <begin position="119"/>
        <end position="152"/>
    </location>
</feature>
<evidence type="ECO:0000313" key="2">
    <source>
        <dbReference type="EMBL" id="MXP29387.1"/>
    </source>
</evidence>
<keyword evidence="1" id="KW-0472">Membrane</keyword>
<dbReference type="RefSeq" id="WP_160753687.1">
    <property type="nucleotide sequence ID" value="NZ_WTYA01000008.1"/>
</dbReference>
<feature type="transmembrane region" description="Helical" evidence="1">
    <location>
        <begin position="332"/>
        <end position="354"/>
    </location>
</feature>